<dbReference type="GO" id="GO:0006281">
    <property type="term" value="P:DNA repair"/>
    <property type="evidence" value="ECO:0007669"/>
    <property type="project" value="TreeGrafter"/>
</dbReference>
<gene>
    <name evidence="1" type="ORF">HY834_02660</name>
</gene>
<dbReference type="Pfam" id="PF13419">
    <property type="entry name" value="HAD_2"/>
    <property type="match status" value="1"/>
</dbReference>
<evidence type="ECO:0000313" key="2">
    <source>
        <dbReference type="Proteomes" id="UP000782610"/>
    </source>
</evidence>
<dbReference type="InterPro" id="IPR036412">
    <property type="entry name" value="HAD-like_sf"/>
</dbReference>
<protein>
    <submittedName>
        <fullName evidence="1">HAD-IA family hydrolase</fullName>
    </submittedName>
</protein>
<evidence type="ECO:0000313" key="1">
    <source>
        <dbReference type="EMBL" id="MBI4920625.1"/>
    </source>
</evidence>
<dbReference type="InterPro" id="IPR041492">
    <property type="entry name" value="HAD_2"/>
</dbReference>
<name>A0A933L044_9HYPH</name>
<dbReference type="SFLD" id="SFLDG01129">
    <property type="entry name" value="C1.5:_HAD__Beta-PGM__Phosphata"/>
    <property type="match status" value="1"/>
</dbReference>
<dbReference type="EMBL" id="JACRAF010000006">
    <property type="protein sequence ID" value="MBI4920625.1"/>
    <property type="molecule type" value="Genomic_DNA"/>
</dbReference>
<sequence length="221" mass="23574">MRLVIFDLDGTLIDSVQLIVETVTASFKDVGDPPPDERTIRSISGITLDDAMKVLAPGADAARVAAIAEAYRKRYRATEGSREPLFAGALAALDRLQAEPETVLAVATGKGYRSAVTLLERHGIVGRFQSVQTPDHNRGKPDPQMIETAMEKAGANGAQTAMIGDTVHDMRMARAAGVKAIGVAWGYHEIAELHAEGADLVIERFDQLDGALDQLLGVADA</sequence>
<proteinExistence type="predicted"/>
<dbReference type="Proteomes" id="UP000782610">
    <property type="component" value="Unassembled WGS sequence"/>
</dbReference>
<dbReference type="SFLD" id="SFLDG01135">
    <property type="entry name" value="C1.5.6:_HAD__Beta-PGM__Phospha"/>
    <property type="match status" value="1"/>
</dbReference>
<organism evidence="1 2">
    <name type="scientific">Devosia nanyangense</name>
    <dbReference type="NCBI Taxonomy" id="1228055"/>
    <lineage>
        <taxon>Bacteria</taxon>
        <taxon>Pseudomonadati</taxon>
        <taxon>Pseudomonadota</taxon>
        <taxon>Alphaproteobacteria</taxon>
        <taxon>Hyphomicrobiales</taxon>
        <taxon>Devosiaceae</taxon>
        <taxon>Devosia</taxon>
    </lineage>
</organism>
<comment type="caution">
    <text evidence="1">The sequence shown here is derived from an EMBL/GenBank/DDBJ whole genome shotgun (WGS) entry which is preliminary data.</text>
</comment>
<dbReference type="InterPro" id="IPR023198">
    <property type="entry name" value="PGP-like_dom2"/>
</dbReference>
<accession>A0A933L044</accession>
<dbReference type="SFLD" id="SFLDS00003">
    <property type="entry name" value="Haloacid_Dehalogenase"/>
    <property type="match status" value="1"/>
</dbReference>
<keyword evidence="1" id="KW-0378">Hydrolase</keyword>
<dbReference type="Gene3D" id="1.10.150.240">
    <property type="entry name" value="Putative phosphatase, domain 2"/>
    <property type="match status" value="1"/>
</dbReference>
<dbReference type="GO" id="GO:0008967">
    <property type="term" value="F:phosphoglycolate phosphatase activity"/>
    <property type="evidence" value="ECO:0007669"/>
    <property type="project" value="TreeGrafter"/>
</dbReference>
<dbReference type="InterPro" id="IPR006439">
    <property type="entry name" value="HAD-SF_hydro_IA"/>
</dbReference>
<dbReference type="SUPFAM" id="SSF56784">
    <property type="entry name" value="HAD-like"/>
    <property type="match status" value="1"/>
</dbReference>
<dbReference type="InterPro" id="IPR023214">
    <property type="entry name" value="HAD_sf"/>
</dbReference>
<dbReference type="PANTHER" id="PTHR43434">
    <property type="entry name" value="PHOSPHOGLYCOLATE PHOSPHATASE"/>
    <property type="match status" value="1"/>
</dbReference>
<dbReference type="InterPro" id="IPR050155">
    <property type="entry name" value="HAD-like_hydrolase_sf"/>
</dbReference>
<dbReference type="GO" id="GO:0005829">
    <property type="term" value="C:cytosol"/>
    <property type="evidence" value="ECO:0007669"/>
    <property type="project" value="TreeGrafter"/>
</dbReference>
<dbReference type="Gene3D" id="3.40.50.1000">
    <property type="entry name" value="HAD superfamily/HAD-like"/>
    <property type="match status" value="1"/>
</dbReference>
<dbReference type="PANTHER" id="PTHR43434:SF24">
    <property type="entry name" value="HYDROLASE-RELATED"/>
    <property type="match status" value="1"/>
</dbReference>
<dbReference type="NCBIfam" id="TIGR01509">
    <property type="entry name" value="HAD-SF-IA-v3"/>
    <property type="match status" value="1"/>
</dbReference>
<reference evidence="1" key="1">
    <citation type="submission" date="2020-07" db="EMBL/GenBank/DDBJ databases">
        <title>Huge and variable diversity of episymbiotic CPR bacteria and DPANN archaea in groundwater ecosystems.</title>
        <authorList>
            <person name="He C.Y."/>
            <person name="Keren R."/>
            <person name="Whittaker M."/>
            <person name="Farag I.F."/>
            <person name="Doudna J."/>
            <person name="Cate J.H.D."/>
            <person name="Banfield J.F."/>
        </authorList>
    </citation>
    <scope>NUCLEOTIDE SEQUENCE</scope>
    <source>
        <strain evidence="1">NC_groundwater_1586_Pr3_B-0.1um_66_15</strain>
    </source>
</reference>
<dbReference type="NCBIfam" id="TIGR01549">
    <property type="entry name" value="HAD-SF-IA-v1"/>
    <property type="match status" value="1"/>
</dbReference>
<dbReference type="AlphaFoldDB" id="A0A933L044"/>